<reference evidence="1 2" key="1">
    <citation type="submission" date="2017-03" db="EMBL/GenBank/DDBJ databases">
        <title>Genome sequence of Clostridium oryzae DSM 28571.</title>
        <authorList>
            <person name="Poehlein A."/>
            <person name="Daniel R."/>
        </authorList>
    </citation>
    <scope>NUCLEOTIDE SEQUENCE [LARGE SCALE GENOMIC DNA]</scope>
    <source>
        <strain evidence="1 2">DSM 28571</strain>
    </source>
</reference>
<evidence type="ECO:0000313" key="2">
    <source>
        <dbReference type="Proteomes" id="UP000190080"/>
    </source>
</evidence>
<dbReference type="AlphaFoldDB" id="A0A1V4IJN2"/>
<dbReference type="OrthoDB" id="2041827at2"/>
<name>A0A1V4IJN2_9CLOT</name>
<dbReference type="PROSITE" id="PS51257">
    <property type="entry name" value="PROKAR_LIPOPROTEIN"/>
    <property type="match status" value="1"/>
</dbReference>
<keyword evidence="2" id="KW-1185">Reference proteome</keyword>
<comment type="caution">
    <text evidence="1">The sequence shown here is derived from an EMBL/GenBank/DDBJ whole genome shotgun (WGS) entry which is preliminary data.</text>
</comment>
<organism evidence="1 2">
    <name type="scientific">Clostridium oryzae</name>
    <dbReference type="NCBI Taxonomy" id="1450648"/>
    <lineage>
        <taxon>Bacteria</taxon>
        <taxon>Bacillati</taxon>
        <taxon>Bacillota</taxon>
        <taxon>Clostridia</taxon>
        <taxon>Eubacteriales</taxon>
        <taxon>Clostridiaceae</taxon>
        <taxon>Clostridium</taxon>
    </lineage>
</organism>
<sequence>MKKIKNSLILLLVILIVPVFVMGCKPKVGADESAKALFNFVIKGQKDGLSKMGAQQKQLKKLAKTQKDQYMQQLKAGFTSQGLTINNKQVENIYNSIMVAFGKVSVTTNKVSEKDKTAQVKVKTTYFDLAALSTGAANKAVQKYKGTKITDRKVLMEKLSKEFINNLVSDLKKVKPSNNKKEETFKFVIEDNVWVPADEKGYGEDIMKLVSGQQ</sequence>
<proteinExistence type="predicted"/>
<dbReference type="Proteomes" id="UP000190080">
    <property type="component" value="Unassembled WGS sequence"/>
</dbReference>
<protein>
    <recommendedName>
        <fullName evidence="3">DUF5105 domain-containing protein</fullName>
    </recommendedName>
</protein>
<gene>
    <name evidence="1" type="ORF">CLORY_31650</name>
</gene>
<accession>A0A1V4IJN2</accession>
<dbReference type="EMBL" id="MZGV01000040">
    <property type="protein sequence ID" value="OPJ59717.1"/>
    <property type="molecule type" value="Genomic_DNA"/>
</dbReference>
<evidence type="ECO:0008006" key="3">
    <source>
        <dbReference type="Google" id="ProtNLM"/>
    </source>
</evidence>
<dbReference type="RefSeq" id="WP_079426222.1">
    <property type="nucleotide sequence ID" value="NZ_MZGV01000040.1"/>
</dbReference>
<evidence type="ECO:0000313" key="1">
    <source>
        <dbReference type="EMBL" id="OPJ59717.1"/>
    </source>
</evidence>